<dbReference type="Proteomes" id="UP000241346">
    <property type="component" value="Unassembled WGS sequence"/>
</dbReference>
<evidence type="ECO:0000313" key="2">
    <source>
        <dbReference type="EMBL" id="PSW14485.1"/>
    </source>
</evidence>
<proteinExistence type="predicted"/>
<protein>
    <recommendedName>
        <fullName evidence="4">Phosphate ABC transporter substrate-binding protein</fullName>
    </recommendedName>
</protein>
<evidence type="ECO:0000313" key="3">
    <source>
        <dbReference type="Proteomes" id="UP000241346"/>
    </source>
</evidence>
<dbReference type="SUPFAM" id="SSF53850">
    <property type="entry name" value="Periplasmic binding protein-like II"/>
    <property type="match status" value="1"/>
</dbReference>
<sequence>MTFLLQRTFGCLFLFFVVFSPTTLAESYAIVTSTPTPPAEKLTKTKAKLLFSGKVHTIPGIGKIELIDFPSGSEYRKEFYQKILRKSEGQMKRIWSSIAFSGRAKPPTEMKSDDIELVHQWLEQKPSAIGYLPISEIGGLNVLLEIH</sequence>
<dbReference type="AlphaFoldDB" id="A0A2T3NHI7"/>
<dbReference type="EMBL" id="PYMB01000002">
    <property type="protein sequence ID" value="PSW14485.1"/>
    <property type="molecule type" value="Genomic_DNA"/>
</dbReference>
<accession>A0A2T3NHI7</accession>
<feature type="chain" id="PRO_5015706362" description="Phosphate ABC transporter substrate-binding protein" evidence="1">
    <location>
        <begin position="26"/>
        <end position="147"/>
    </location>
</feature>
<organism evidence="2 3">
    <name type="scientific">Photobacterium rosenbergii</name>
    <dbReference type="NCBI Taxonomy" id="294936"/>
    <lineage>
        <taxon>Bacteria</taxon>
        <taxon>Pseudomonadati</taxon>
        <taxon>Pseudomonadota</taxon>
        <taxon>Gammaproteobacteria</taxon>
        <taxon>Vibrionales</taxon>
        <taxon>Vibrionaceae</taxon>
        <taxon>Photobacterium</taxon>
    </lineage>
</organism>
<comment type="caution">
    <text evidence="2">The sequence shown here is derived from an EMBL/GenBank/DDBJ whole genome shotgun (WGS) entry which is preliminary data.</text>
</comment>
<keyword evidence="1" id="KW-0732">Signal</keyword>
<dbReference type="Gene3D" id="3.40.190.10">
    <property type="entry name" value="Periplasmic binding protein-like II"/>
    <property type="match status" value="1"/>
</dbReference>
<feature type="signal peptide" evidence="1">
    <location>
        <begin position="1"/>
        <end position="25"/>
    </location>
</feature>
<dbReference type="OrthoDB" id="5368544at2"/>
<dbReference type="RefSeq" id="WP_107297728.1">
    <property type="nucleotide sequence ID" value="NZ_JAHVIB010000001.1"/>
</dbReference>
<evidence type="ECO:0008006" key="4">
    <source>
        <dbReference type="Google" id="ProtNLM"/>
    </source>
</evidence>
<name>A0A2T3NHI7_9GAMM</name>
<gene>
    <name evidence="2" type="ORF">C9J01_08620</name>
</gene>
<evidence type="ECO:0000256" key="1">
    <source>
        <dbReference type="SAM" id="SignalP"/>
    </source>
</evidence>
<reference evidence="2 3" key="1">
    <citation type="submission" date="2018-03" db="EMBL/GenBank/DDBJ databases">
        <title>Whole genome sequencing of Histamine producing bacteria.</title>
        <authorList>
            <person name="Butler K."/>
        </authorList>
    </citation>
    <scope>NUCLEOTIDE SEQUENCE [LARGE SCALE GENOMIC DNA]</scope>
    <source>
        <strain evidence="2 3">DSM 19138</strain>
    </source>
</reference>